<dbReference type="SUPFAM" id="SSF58104">
    <property type="entry name" value="Methyl-accepting chemotaxis protein (MCP) signaling domain"/>
    <property type="match status" value="1"/>
</dbReference>
<keyword evidence="6" id="KW-1185">Reference proteome</keyword>
<reference evidence="5 6" key="1">
    <citation type="submission" date="2014-09" db="EMBL/GenBank/DDBJ databases">
        <title>Vibrio maritimus JCM 19235. (C45) whole genome shotgun sequence.</title>
        <authorList>
            <person name="Sawabe T."/>
            <person name="Meirelles P."/>
            <person name="Nakanishi M."/>
            <person name="Sayaka M."/>
            <person name="Hattori M."/>
            <person name="Ohkuma M."/>
        </authorList>
    </citation>
    <scope>NUCLEOTIDE SEQUENCE [LARGE SCALE GENOMIC DNA]</scope>
    <source>
        <strain evidence="6">JCM19235</strain>
    </source>
</reference>
<keyword evidence="2 3" id="KW-0807">Transducer</keyword>
<dbReference type="PANTHER" id="PTHR32089:SF112">
    <property type="entry name" value="LYSOZYME-LIKE PROTEIN-RELATED"/>
    <property type="match status" value="1"/>
</dbReference>
<gene>
    <name evidence="5" type="ORF">JCM19235_5861</name>
</gene>
<evidence type="ECO:0000313" key="6">
    <source>
        <dbReference type="Proteomes" id="UP000029228"/>
    </source>
</evidence>
<accession>A0A090SCP2</accession>
<dbReference type="GO" id="GO:0006935">
    <property type="term" value="P:chemotaxis"/>
    <property type="evidence" value="ECO:0007669"/>
    <property type="project" value="UniProtKB-ARBA"/>
</dbReference>
<evidence type="ECO:0000313" key="5">
    <source>
        <dbReference type="EMBL" id="GAL17312.1"/>
    </source>
</evidence>
<dbReference type="InterPro" id="IPR004089">
    <property type="entry name" value="MCPsignal_dom"/>
</dbReference>
<dbReference type="PROSITE" id="PS50111">
    <property type="entry name" value="CHEMOTAXIS_TRANSDUC_2"/>
    <property type="match status" value="1"/>
</dbReference>
<dbReference type="STRING" id="990268.JCM19235_5861"/>
<protein>
    <submittedName>
        <fullName evidence="5">Methyl-accepting chemotaxis protein</fullName>
    </submittedName>
</protein>
<evidence type="ECO:0000256" key="3">
    <source>
        <dbReference type="PROSITE-ProRule" id="PRU00284"/>
    </source>
</evidence>
<proteinExistence type="predicted"/>
<evidence type="ECO:0000259" key="4">
    <source>
        <dbReference type="PROSITE" id="PS50111"/>
    </source>
</evidence>
<dbReference type="GO" id="GO:0007165">
    <property type="term" value="P:signal transduction"/>
    <property type="evidence" value="ECO:0007669"/>
    <property type="project" value="UniProtKB-KW"/>
</dbReference>
<dbReference type="GO" id="GO:0016020">
    <property type="term" value="C:membrane"/>
    <property type="evidence" value="ECO:0007669"/>
    <property type="project" value="UniProtKB-SubCell"/>
</dbReference>
<dbReference type="EMBL" id="BBMR01000001">
    <property type="protein sequence ID" value="GAL17312.1"/>
    <property type="molecule type" value="Genomic_DNA"/>
</dbReference>
<feature type="domain" description="Methyl-accepting transducer" evidence="4">
    <location>
        <begin position="1"/>
        <end position="116"/>
    </location>
</feature>
<name>A0A090SCP2_9VIBR</name>
<dbReference type="Pfam" id="PF00015">
    <property type="entry name" value="MCPsignal"/>
    <property type="match status" value="1"/>
</dbReference>
<evidence type="ECO:0000256" key="1">
    <source>
        <dbReference type="ARBA" id="ARBA00004370"/>
    </source>
</evidence>
<dbReference type="PANTHER" id="PTHR32089">
    <property type="entry name" value="METHYL-ACCEPTING CHEMOTAXIS PROTEIN MCPB"/>
    <property type="match status" value="1"/>
</dbReference>
<dbReference type="Gene3D" id="1.10.287.950">
    <property type="entry name" value="Methyl-accepting chemotaxis protein"/>
    <property type="match status" value="1"/>
</dbReference>
<evidence type="ECO:0000256" key="2">
    <source>
        <dbReference type="ARBA" id="ARBA00023224"/>
    </source>
</evidence>
<dbReference type="Proteomes" id="UP000029228">
    <property type="component" value="Unassembled WGS sequence"/>
</dbReference>
<dbReference type="SMART" id="SM00283">
    <property type="entry name" value="MA"/>
    <property type="match status" value="1"/>
</dbReference>
<sequence>MNAAIEAARAGEQGRGFAVVADEVRTLASRTQTSTQEIQRVLLQLQEQTRTAANIIAESAEKAEACVEQSLVAEQSLRQITADVLDINQRNETIASATEEQEASSSRIQEVISDISSMARETSDSVSHVNQVALEINTITNNLSQLTGRFKVS</sequence>
<reference evidence="5 6" key="2">
    <citation type="submission" date="2014-09" db="EMBL/GenBank/DDBJ databases">
        <authorList>
            <consortium name="NBRP consortium"/>
            <person name="Sawabe T."/>
            <person name="Meirelles P."/>
            <person name="Nakanishi M."/>
            <person name="Sayaka M."/>
            <person name="Hattori M."/>
            <person name="Ohkuma M."/>
        </authorList>
    </citation>
    <scope>NUCLEOTIDE SEQUENCE [LARGE SCALE GENOMIC DNA]</scope>
    <source>
        <strain evidence="6">JCM19235</strain>
    </source>
</reference>
<comment type="subcellular location">
    <subcellularLocation>
        <location evidence="1">Membrane</location>
    </subcellularLocation>
</comment>
<comment type="caution">
    <text evidence="5">The sequence shown here is derived from an EMBL/GenBank/DDBJ whole genome shotgun (WGS) entry which is preliminary data.</text>
</comment>
<organism evidence="5 6">
    <name type="scientific">Vibrio maritimus</name>
    <dbReference type="NCBI Taxonomy" id="990268"/>
    <lineage>
        <taxon>Bacteria</taxon>
        <taxon>Pseudomonadati</taxon>
        <taxon>Pseudomonadota</taxon>
        <taxon>Gammaproteobacteria</taxon>
        <taxon>Vibrionales</taxon>
        <taxon>Vibrionaceae</taxon>
        <taxon>Vibrio</taxon>
    </lineage>
</organism>
<dbReference type="AlphaFoldDB" id="A0A090SCP2"/>